<dbReference type="EMBL" id="JBHRSP010000003">
    <property type="protein sequence ID" value="MFC3071967.1"/>
    <property type="molecule type" value="Genomic_DNA"/>
</dbReference>
<proteinExistence type="predicted"/>
<name>A0ABV7DAK6_9HYPH</name>
<protein>
    <recommendedName>
        <fullName evidence="3">Transposase</fullName>
    </recommendedName>
</protein>
<dbReference type="RefSeq" id="WP_257315926.1">
    <property type="nucleotide sequence ID" value="NZ_JANFDG010000015.1"/>
</dbReference>
<gene>
    <name evidence="1" type="ORF">ACFOHH_02495</name>
</gene>
<evidence type="ECO:0000313" key="1">
    <source>
        <dbReference type="EMBL" id="MFC3071967.1"/>
    </source>
</evidence>
<keyword evidence="2" id="KW-1185">Reference proteome</keyword>
<evidence type="ECO:0008006" key="3">
    <source>
        <dbReference type="Google" id="ProtNLM"/>
    </source>
</evidence>
<organism evidence="1 2">
    <name type="scientific">Shinella pollutisoli</name>
    <dbReference type="NCBI Taxonomy" id="2250594"/>
    <lineage>
        <taxon>Bacteria</taxon>
        <taxon>Pseudomonadati</taxon>
        <taxon>Pseudomonadota</taxon>
        <taxon>Alphaproteobacteria</taxon>
        <taxon>Hyphomicrobiales</taxon>
        <taxon>Rhizobiaceae</taxon>
        <taxon>Shinella</taxon>
    </lineage>
</organism>
<comment type="caution">
    <text evidence="1">The sequence shown here is derived from an EMBL/GenBank/DDBJ whole genome shotgun (WGS) entry which is preliminary data.</text>
</comment>
<dbReference type="Proteomes" id="UP001595377">
    <property type="component" value="Unassembled WGS sequence"/>
</dbReference>
<evidence type="ECO:0000313" key="2">
    <source>
        <dbReference type="Proteomes" id="UP001595377"/>
    </source>
</evidence>
<sequence>MKTQESPVDGTVLAVRVRGSGFYYAIRHFVGEAVEARRRRIAARRVTEDLQQLSPYLQRDIGWPSIDMHERS</sequence>
<reference evidence="2" key="1">
    <citation type="journal article" date="2019" name="Int. J. Syst. Evol. Microbiol.">
        <title>The Global Catalogue of Microorganisms (GCM) 10K type strain sequencing project: providing services to taxonomists for standard genome sequencing and annotation.</title>
        <authorList>
            <consortium name="The Broad Institute Genomics Platform"/>
            <consortium name="The Broad Institute Genome Sequencing Center for Infectious Disease"/>
            <person name="Wu L."/>
            <person name="Ma J."/>
        </authorList>
    </citation>
    <scope>NUCLEOTIDE SEQUENCE [LARGE SCALE GENOMIC DNA]</scope>
    <source>
        <strain evidence="2">KCTC 52677</strain>
    </source>
</reference>
<accession>A0ABV7DAK6</accession>